<dbReference type="InterPro" id="IPR013249">
    <property type="entry name" value="RNA_pol_sigma70_r4_t2"/>
</dbReference>
<feature type="domain" description="RNA polymerase sigma factor 70 region 4 type 2" evidence="6">
    <location>
        <begin position="124"/>
        <end position="173"/>
    </location>
</feature>
<dbReference type="InterPro" id="IPR013324">
    <property type="entry name" value="RNA_pol_sigma_r3/r4-like"/>
</dbReference>
<evidence type="ECO:0000256" key="4">
    <source>
        <dbReference type="ARBA" id="ARBA00023163"/>
    </source>
</evidence>
<dbReference type="SUPFAM" id="SSF88659">
    <property type="entry name" value="Sigma3 and sigma4 domains of RNA polymerase sigma factors"/>
    <property type="match status" value="1"/>
</dbReference>
<comment type="caution">
    <text evidence="7">The sequence shown here is derived from an EMBL/GenBank/DDBJ whole genome shotgun (WGS) entry which is preliminary data.</text>
</comment>
<evidence type="ECO:0000256" key="3">
    <source>
        <dbReference type="ARBA" id="ARBA00023082"/>
    </source>
</evidence>
<feature type="domain" description="RNA polymerase sigma-70 region 2" evidence="5">
    <location>
        <begin position="26"/>
        <end position="89"/>
    </location>
</feature>
<evidence type="ECO:0000313" key="7">
    <source>
        <dbReference type="EMBL" id="MDP1420086.1"/>
    </source>
</evidence>
<dbReference type="InterPro" id="IPR039425">
    <property type="entry name" value="RNA_pol_sigma-70-like"/>
</dbReference>
<dbReference type="GO" id="GO:0003677">
    <property type="term" value="F:DNA binding"/>
    <property type="evidence" value="ECO:0007669"/>
    <property type="project" value="InterPro"/>
</dbReference>
<evidence type="ECO:0000256" key="1">
    <source>
        <dbReference type="ARBA" id="ARBA00010641"/>
    </source>
</evidence>
<comment type="similarity">
    <text evidence="1">Belongs to the sigma-70 factor family. ECF subfamily.</text>
</comment>
<dbReference type="GO" id="GO:0006352">
    <property type="term" value="P:DNA-templated transcription initiation"/>
    <property type="evidence" value="ECO:0007669"/>
    <property type="project" value="InterPro"/>
</dbReference>
<dbReference type="EMBL" id="JAUUTP010000019">
    <property type="protein sequence ID" value="MDP1420086.1"/>
    <property type="molecule type" value="Genomic_DNA"/>
</dbReference>
<keyword evidence="3" id="KW-0731">Sigma factor</keyword>
<dbReference type="NCBIfam" id="TIGR02937">
    <property type="entry name" value="sigma70-ECF"/>
    <property type="match status" value="1"/>
</dbReference>
<evidence type="ECO:0000256" key="2">
    <source>
        <dbReference type="ARBA" id="ARBA00023015"/>
    </source>
</evidence>
<dbReference type="GO" id="GO:0016987">
    <property type="term" value="F:sigma factor activity"/>
    <property type="evidence" value="ECO:0007669"/>
    <property type="project" value="UniProtKB-KW"/>
</dbReference>
<dbReference type="PANTHER" id="PTHR43133">
    <property type="entry name" value="RNA POLYMERASE ECF-TYPE SIGMA FACTO"/>
    <property type="match status" value="1"/>
</dbReference>
<dbReference type="AlphaFoldDB" id="A0AA90NUH8"/>
<evidence type="ECO:0000313" key="8">
    <source>
        <dbReference type="Proteomes" id="UP001178277"/>
    </source>
</evidence>
<dbReference type="InterPro" id="IPR007627">
    <property type="entry name" value="RNA_pol_sigma70_r2"/>
</dbReference>
<keyword evidence="2" id="KW-0805">Transcription regulation</keyword>
<dbReference type="Gene3D" id="1.10.10.10">
    <property type="entry name" value="Winged helix-like DNA-binding domain superfamily/Winged helix DNA-binding domain"/>
    <property type="match status" value="1"/>
</dbReference>
<sequence length="187" mass="22296">MKKKMEKASFFEVNKTTEETHLETIMEQYGDMVVRLAYTYVKQKPLAEDIAQEVFISCYQHLDKFRNQSSVKTWIYRITVNKCKDELKSWSFKNLFYTDLISSFFKNGTNTTELKLLDLEENRWISKIILSLPLKLREVIILYYYEDLSISEIADLLNVKENTIKTRLYRARNLLKNIFEEGNMDGR</sequence>
<evidence type="ECO:0000259" key="5">
    <source>
        <dbReference type="Pfam" id="PF04542"/>
    </source>
</evidence>
<proteinExistence type="inferred from homology"/>
<dbReference type="InterPro" id="IPR014284">
    <property type="entry name" value="RNA_pol_sigma-70_dom"/>
</dbReference>
<dbReference type="Pfam" id="PF08281">
    <property type="entry name" value="Sigma70_r4_2"/>
    <property type="match status" value="1"/>
</dbReference>
<dbReference type="PANTHER" id="PTHR43133:SF60">
    <property type="entry name" value="RNA POLYMERASE SIGMA FACTOR SIGV"/>
    <property type="match status" value="1"/>
</dbReference>
<dbReference type="Pfam" id="PF04542">
    <property type="entry name" value="Sigma70_r2"/>
    <property type="match status" value="1"/>
</dbReference>
<dbReference type="NCBIfam" id="NF006930">
    <property type="entry name" value="PRK09415.1"/>
    <property type="match status" value="1"/>
</dbReference>
<dbReference type="Gene3D" id="1.10.1740.10">
    <property type="match status" value="1"/>
</dbReference>
<name>A0AA90NUH8_9BACI</name>
<organism evidence="7 8">
    <name type="scientific">Peribacillus simplex</name>
    <dbReference type="NCBI Taxonomy" id="1478"/>
    <lineage>
        <taxon>Bacteria</taxon>
        <taxon>Bacillati</taxon>
        <taxon>Bacillota</taxon>
        <taxon>Bacilli</taxon>
        <taxon>Bacillales</taxon>
        <taxon>Bacillaceae</taxon>
        <taxon>Peribacillus</taxon>
    </lineage>
</organism>
<dbReference type="InterPro" id="IPR013325">
    <property type="entry name" value="RNA_pol_sigma_r2"/>
</dbReference>
<dbReference type="InterPro" id="IPR036388">
    <property type="entry name" value="WH-like_DNA-bd_sf"/>
</dbReference>
<dbReference type="SUPFAM" id="SSF88946">
    <property type="entry name" value="Sigma2 domain of RNA polymerase sigma factors"/>
    <property type="match status" value="1"/>
</dbReference>
<protein>
    <submittedName>
        <fullName evidence="7">Sigma-70 family RNA polymerase sigma factor</fullName>
    </submittedName>
</protein>
<keyword evidence="4" id="KW-0804">Transcription</keyword>
<dbReference type="CDD" id="cd06171">
    <property type="entry name" value="Sigma70_r4"/>
    <property type="match status" value="1"/>
</dbReference>
<dbReference type="Proteomes" id="UP001178277">
    <property type="component" value="Unassembled WGS sequence"/>
</dbReference>
<reference evidence="7" key="1">
    <citation type="submission" date="2023-07" db="EMBL/GenBank/DDBJ databases">
        <title>Murine gut Bacillus species.</title>
        <authorList>
            <person name="Gutman E."/>
            <person name="Hashuel R."/>
            <person name="Litvak Y."/>
        </authorList>
    </citation>
    <scope>NUCLEOTIDE SEQUENCE</scope>
    <source>
        <strain evidence="7">RU283</strain>
    </source>
</reference>
<accession>A0AA90NUH8</accession>
<gene>
    <name evidence="7" type="ORF">Q8G35_17215</name>
</gene>
<evidence type="ECO:0000259" key="6">
    <source>
        <dbReference type="Pfam" id="PF08281"/>
    </source>
</evidence>